<dbReference type="AlphaFoldDB" id="A0A9P9DHQ6"/>
<gene>
    <name evidence="1" type="ORF">B0J13DRAFT_569082</name>
</gene>
<evidence type="ECO:0000313" key="1">
    <source>
        <dbReference type="EMBL" id="KAH7119458.1"/>
    </source>
</evidence>
<feature type="non-terminal residue" evidence="1">
    <location>
        <position position="1"/>
    </location>
</feature>
<sequence>ISTFPESRRSLTIDSYPPAAACDSGVWPLSSVESISTFPESRRSLTIDSCPFAAACDSGVWP</sequence>
<proteinExistence type="predicted"/>
<name>A0A9P9DHQ6_9HYPO</name>
<reference evidence="1" key="1">
    <citation type="journal article" date="2021" name="Nat. Commun.">
        <title>Genetic determinants of endophytism in the Arabidopsis root mycobiome.</title>
        <authorList>
            <person name="Mesny F."/>
            <person name="Miyauchi S."/>
            <person name="Thiergart T."/>
            <person name="Pickel B."/>
            <person name="Atanasova L."/>
            <person name="Karlsson M."/>
            <person name="Huettel B."/>
            <person name="Barry K.W."/>
            <person name="Haridas S."/>
            <person name="Chen C."/>
            <person name="Bauer D."/>
            <person name="Andreopoulos W."/>
            <person name="Pangilinan J."/>
            <person name="LaButti K."/>
            <person name="Riley R."/>
            <person name="Lipzen A."/>
            <person name="Clum A."/>
            <person name="Drula E."/>
            <person name="Henrissat B."/>
            <person name="Kohler A."/>
            <person name="Grigoriev I.V."/>
            <person name="Martin F.M."/>
            <person name="Hacquard S."/>
        </authorList>
    </citation>
    <scope>NUCLEOTIDE SEQUENCE</scope>
    <source>
        <strain evidence="1">MPI-CAGE-AT-0021</strain>
    </source>
</reference>
<organism evidence="1 2">
    <name type="scientific">Dactylonectria estremocensis</name>
    <dbReference type="NCBI Taxonomy" id="1079267"/>
    <lineage>
        <taxon>Eukaryota</taxon>
        <taxon>Fungi</taxon>
        <taxon>Dikarya</taxon>
        <taxon>Ascomycota</taxon>
        <taxon>Pezizomycotina</taxon>
        <taxon>Sordariomycetes</taxon>
        <taxon>Hypocreomycetidae</taxon>
        <taxon>Hypocreales</taxon>
        <taxon>Nectriaceae</taxon>
        <taxon>Dactylonectria</taxon>
    </lineage>
</organism>
<protein>
    <submittedName>
        <fullName evidence="1">Uncharacterized protein</fullName>
    </submittedName>
</protein>
<dbReference type="OrthoDB" id="5103002at2759"/>
<accession>A0A9P9DHQ6</accession>
<evidence type="ECO:0000313" key="2">
    <source>
        <dbReference type="Proteomes" id="UP000717696"/>
    </source>
</evidence>
<dbReference type="Proteomes" id="UP000717696">
    <property type="component" value="Unassembled WGS sequence"/>
</dbReference>
<keyword evidence="2" id="KW-1185">Reference proteome</keyword>
<dbReference type="EMBL" id="JAGMUU010000030">
    <property type="protein sequence ID" value="KAH7119458.1"/>
    <property type="molecule type" value="Genomic_DNA"/>
</dbReference>
<comment type="caution">
    <text evidence="1">The sequence shown here is derived from an EMBL/GenBank/DDBJ whole genome shotgun (WGS) entry which is preliminary data.</text>
</comment>